<feature type="region of interest" description="Disordered" evidence="1">
    <location>
        <begin position="277"/>
        <end position="322"/>
    </location>
</feature>
<feature type="compositionally biased region" description="Polar residues" evidence="1">
    <location>
        <begin position="277"/>
        <end position="287"/>
    </location>
</feature>
<feature type="transmembrane region" description="Helical" evidence="2">
    <location>
        <begin position="56"/>
        <end position="80"/>
    </location>
</feature>
<comment type="caution">
    <text evidence="3">The sequence shown here is derived from an EMBL/GenBank/DDBJ whole genome shotgun (WGS) entry which is preliminary data.</text>
</comment>
<keyword evidence="4" id="KW-1185">Reference proteome</keyword>
<organism evidence="3 4">
    <name type="scientific">Seiridium unicorne</name>
    <dbReference type="NCBI Taxonomy" id="138068"/>
    <lineage>
        <taxon>Eukaryota</taxon>
        <taxon>Fungi</taxon>
        <taxon>Dikarya</taxon>
        <taxon>Ascomycota</taxon>
        <taxon>Pezizomycotina</taxon>
        <taxon>Sordariomycetes</taxon>
        <taxon>Xylariomycetidae</taxon>
        <taxon>Amphisphaeriales</taxon>
        <taxon>Sporocadaceae</taxon>
        <taxon>Seiridium</taxon>
    </lineage>
</organism>
<sequence>MPPRLSPREDGISLPSARVEPIGGMITDVFVSLLSIAILSSFITQRSLAITNWRKLPLIVWIVFAIFVDSWLFVFITAILKHGAGINSSYGLCSSAILLCLICYVSTKILVYLFLVEKAFVVRNGAKPRLQSKLYCFNSFGMLGVYIIVSILNFVFRITRLENGLCIIGMKKIAMVPLITFDLLVNIYLTILFLIPLRCLYSFKDMPRTRANIRLRTVAMRTFVGALSTTVSSVVNLTVLMALDGEPGWVCLLCCNCDILFSAVIIQWVTSRDNAATGSAADQNSLPTYHGDSSRDRTTSSRHRDFLGGGAAGGLHRNMSNATKDEEMDVTAYPLRPTNTFRSTELPDSDKFEEGYREHGRLCSDGVSTMNLLESPESAHEGAIGVVEKKMQPTTVPWAAGPCPKQHM</sequence>
<evidence type="ECO:0000313" key="3">
    <source>
        <dbReference type="EMBL" id="KAK9417491.1"/>
    </source>
</evidence>
<dbReference type="PANTHER" id="PTHR38848">
    <property type="entry name" value="G-PROTEIN COUPLED RECEPTORS FAMILY 3 PROFILE DOMAIN-CONTAINING PROTEIN"/>
    <property type="match status" value="1"/>
</dbReference>
<feature type="transmembrane region" description="Helical" evidence="2">
    <location>
        <begin position="92"/>
        <end position="115"/>
    </location>
</feature>
<dbReference type="EMBL" id="JARVKF010000397">
    <property type="protein sequence ID" value="KAK9417491.1"/>
    <property type="molecule type" value="Genomic_DNA"/>
</dbReference>
<feature type="transmembrane region" description="Helical" evidence="2">
    <location>
        <begin position="135"/>
        <end position="156"/>
    </location>
</feature>
<gene>
    <name evidence="3" type="ORF">SUNI508_08642</name>
</gene>
<feature type="transmembrane region" description="Helical" evidence="2">
    <location>
        <begin position="22"/>
        <end position="44"/>
    </location>
</feature>
<feature type="transmembrane region" description="Helical" evidence="2">
    <location>
        <begin position="218"/>
        <end position="241"/>
    </location>
</feature>
<name>A0ABR2UT56_9PEZI</name>
<dbReference type="Proteomes" id="UP001408356">
    <property type="component" value="Unassembled WGS sequence"/>
</dbReference>
<proteinExistence type="predicted"/>
<keyword evidence="2" id="KW-0812">Transmembrane</keyword>
<protein>
    <submittedName>
        <fullName evidence="3">Uncharacterized protein</fullName>
    </submittedName>
</protein>
<keyword evidence="2" id="KW-1133">Transmembrane helix</keyword>
<evidence type="ECO:0000256" key="2">
    <source>
        <dbReference type="SAM" id="Phobius"/>
    </source>
</evidence>
<feature type="transmembrane region" description="Helical" evidence="2">
    <location>
        <begin position="247"/>
        <end position="269"/>
    </location>
</feature>
<feature type="transmembrane region" description="Helical" evidence="2">
    <location>
        <begin position="176"/>
        <end position="197"/>
    </location>
</feature>
<dbReference type="PANTHER" id="PTHR38848:SF3">
    <property type="entry name" value="G-PROTEIN COUPLED RECEPTORS FAMILY 3 PROFILE DOMAIN-CONTAINING PROTEIN"/>
    <property type="match status" value="1"/>
</dbReference>
<accession>A0ABR2UT56</accession>
<feature type="compositionally biased region" description="Basic and acidic residues" evidence="1">
    <location>
        <begin position="292"/>
        <end position="306"/>
    </location>
</feature>
<keyword evidence="2" id="KW-0472">Membrane</keyword>
<evidence type="ECO:0000313" key="4">
    <source>
        <dbReference type="Proteomes" id="UP001408356"/>
    </source>
</evidence>
<evidence type="ECO:0000256" key="1">
    <source>
        <dbReference type="SAM" id="MobiDB-lite"/>
    </source>
</evidence>
<reference evidence="3 4" key="1">
    <citation type="journal article" date="2024" name="J. Plant Pathol.">
        <title>Sequence and assembly of the genome of Seiridium unicorne, isolate CBS 538.82, causal agent of cypress canker disease.</title>
        <authorList>
            <person name="Scali E."/>
            <person name="Rocca G.D."/>
            <person name="Danti R."/>
            <person name="Garbelotto M."/>
            <person name="Barberini S."/>
            <person name="Baroncelli R."/>
            <person name="Emiliani G."/>
        </authorList>
    </citation>
    <scope>NUCLEOTIDE SEQUENCE [LARGE SCALE GENOMIC DNA]</scope>
    <source>
        <strain evidence="3 4">BM-138-508</strain>
    </source>
</reference>